<comment type="caution">
    <text evidence="9">The sequence shown here is derived from an EMBL/GenBank/DDBJ whole genome shotgun (WGS) entry which is preliminary data.</text>
</comment>
<evidence type="ECO:0000256" key="6">
    <source>
        <dbReference type="ARBA" id="ARBA00023204"/>
    </source>
</evidence>
<dbReference type="InterPro" id="IPR027417">
    <property type="entry name" value="P-loop_NTPase"/>
</dbReference>
<dbReference type="SUPFAM" id="SSF52540">
    <property type="entry name" value="P-loop containing nucleoside triphosphate hydrolases"/>
    <property type="match status" value="1"/>
</dbReference>
<dbReference type="AlphaFoldDB" id="T0YWB4"/>
<evidence type="ECO:0000256" key="4">
    <source>
        <dbReference type="ARBA" id="ARBA00022763"/>
    </source>
</evidence>
<keyword evidence="4" id="KW-0227">DNA damage</keyword>
<keyword evidence="6" id="KW-0234">DNA repair</keyword>
<evidence type="ECO:0000256" key="5">
    <source>
        <dbReference type="ARBA" id="ARBA00022840"/>
    </source>
</evidence>
<dbReference type="Gene3D" id="3.40.50.300">
    <property type="entry name" value="P-loop containing nucleotide triphosphate hydrolases"/>
    <property type="match status" value="1"/>
</dbReference>
<keyword evidence="3" id="KW-0547">Nucleotide-binding</keyword>
<dbReference type="GO" id="GO:0006281">
    <property type="term" value="P:DNA repair"/>
    <property type="evidence" value="ECO:0007669"/>
    <property type="project" value="UniProtKB-KW"/>
</dbReference>
<reference evidence="9" key="1">
    <citation type="submission" date="2013-08" db="EMBL/GenBank/DDBJ databases">
        <authorList>
            <person name="Mendez C."/>
            <person name="Richter M."/>
            <person name="Ferrer M."/>
            <person name="Sanchez J."/>
        </authorList>
    </citation>
    <scope>NUCLEOTIDE SEQUENCE</scope>
</reference>
<evidence type="ECO:0000256" key="8">
    <source>
        <dbReference type="SAM" id="MobiDB-lite"/>
    </source>
</evidence>
<protein>
    <recommendedName>
        <fullName evidence="2">DNA repair protein RecN</fullName>
    </recommendedName>
    <alternativeName>
        <fullName evidence="7">Recombination protein N</fullName>
    </alternativeName>
</protein>
<evidence type="ECO:0000256" key="7">
    <source>
        <dbReference type="ARBA" id="ARBA00033408"/>
    </source>
</evidence>
<dbReference type="EMBL" id="AUZX01012954">
    <property type="protein sequence ID" value="EQD37343.1"/>
    <property type="molecule type" value="Genomic_DNA"/>
</dbReference>
<organism evidence="9">
    <name type="scientific">mine drainage metagenome</name>
    <dbReference type="NCBI Taxonomy" id="410659"/>
    <lineage>
        <taxon>unclassified sequences</taxon>
        <taxon>metagenomes</taxon>
        <taxon>ecological metagenomes</taxon>
    </lineage>
</organism>
<dbReference type="InterPro" id="IPR004604">
    <property type="entry name" value="DNA_recomb/repair_RecN"/>
</dbReference>
<dbReference type="GO" id="GO:0043590">
    <property type="term" value="C:bacterial nucleoid"/>
    <property type="evidence" value="ECO:0007669"/>
    <property type="project" value="TreeGrafter"/>
</dbReference>
<accession>T0YWB4</accession>
<evidence type="ECO:0000256" key="2">
    <source>
        <dbReference type="ARBA" id="ARBA00021315"/>
    </source>
</evidence>
<dbReference type="PANTHER" id="PTHR11059">
    <property type="entry name" value="DNA REPAIR PROTEIN RECN"/>
    <property type="match status" value="1"/>
</dbReference>
<sequence>MAGGRFEVGVTERAGEPTAHGADDIEFRVSANPGQPLRPLAKVASGGELSRLSLAVEVASSARETRCMVFDEVDSGIGGAVAEIVGRELRTSGSAARSCA</sequence>
<dbReference type="GO" id="GO:0006310">
    <property type="term" value="P:DNA recombination"/>
    <property type="evidence" value="ECO:0007669"/>
    <property type="project" value="InterPro"/>
</dbReference>
<feature type="region of interest" description="Disordered" evidence="8">
    <location>
        <begin position="1"/>
        <end position="22"/>
    </location>
</feature>
<proteinExistence type="inferred from homology"/>
<dbReference type="PANTHER" id="PTHR11059:SF0">
    <property type="entry name" value="DNA REPAIR PROTEIN RECN"/>
    <property type="match status" value="1"/>
</dbReference>
<evidence type="ECO:0000256" key="3">
    <source>
        <dbReference type="ARBA" id="ARBA00022741"/>
    </source>
</evidence>
<evidence type="ECO:0000256" key="1">
    <source>
        <dbReference type="ARBA" id="ARBA00009441"/>
    </source>
</evidence>
<evidence type="ECO:0000313" key="9">
    <source>
        <dbReference type="EMBL" id="EQD37343.1"/>
    </source>
</evidence>
<reference evidence="9" key="2">
    <citation type="journal article" date="2014" name="ISME J.">
        <title>Microbial stratification in low pH oxic and suboxic macroscopic growths along an acid mine drainage.</title>
        <authorList>
            <person name="Mendez-Garcia C."/>
            <person name="Mesa V."/>
            <person name="Sprenger R.R."/>
            <person name="Richter M."/>
            <person name="Diez M.S."/>
            <person name="Solano J."/>
            <person name="Bargiela R."/>
            <person name="Golyshina O.V."/>
            <person name="Manteca A."/>
            <person name="Ramos J.L."/>
            <person name="Gallego J.R."/>
            <person name="Llorente I."/>
            <person name="Martins Dos Santos V.A."/>
            <person name="Jensen O.N."/>
            <person name="Pelaez A.I."/>
            <person name="Sanchez J."/>
            <person name="Ferrer M."/>
        </authorList>
    </citation>
    <scope>NUCLEOTIDE SEQUENCE</scope>
</reference>
<dbReference type="GO" id="GO:0009432">
    <property type="term" value="P:SOS response"/>
    <property type="evidence" value="ECO:0007669"/>
    <property type="project" value="TreeGrafter"/>
</dbReference>
<dbReference type="GO" id="GO:0005524">
    <property type="term" value="F:ATP binding"/>
    <property type="evidence" value="ECO:0007669"/>
    <property type="project" value="UniProtKB-KW"/>
</dbReference>
<keyword evidence="5" id="KW-0067">ATP-binding</keyword>
<comment type="similarity">
    <text evidence="1">Belongs to the RecN family.</text>
</comment>
<gene>
    <name evidence="9" type="ORF">B1A_17609</name>
</gene>
<name>T0YWB4_9ZZZZ</name>